<dbReference type="PANTHER" id="PTHR34133:SF8">
    <property type="entry name" value="OS07G0633000 PROTEIN"/>
    <property type="match status" value="1"/>
</dbReference>
<dbReference type="Proteomes" id="UP000188268">
    <property type="component" value="Unassembled WGS sequence"/>
</dbReference>
<accession>A0A1R3I9V3</accession>
<sequence length="291" mass="33826">MTEVAAGFLAPSQQHYLVCRVENFRIGKWQVKLKNSPQLQCHANVKSSFSQKYLIRSELSVKPATYSARISTDIPLYEIPGVFLSYLFFLFFFFSFPFVRWVLIYSGAYGVQQAFFDQYLEDKPRIFNAMFPDKHRSKQLNEDEWRVQMLPLQLLVLTVWPVVDLRLRCKSRGQDYPPGVPRDITKVLELDITRWELRGLDNVVHPSDFTLIVKGTLYPDRRGTRSRLRGHLEMNISFVLPPALALVPENIRDSLGKAVMTKLVENMKQKVDGSLIADYSKFKRERSDNRV</sequence>
<gene>
    <name evidence="2" type="ORF">CCACVL1_13724</name>
</gene>
<dbReference type="OMA" id="VPNHTSM"/>
<proteinExistence type="predicted"/>
<organism evidence="2 3">
    <name type="scientific">Corchorus capsularis</name>
    <name type="common">Jute</name>
    <dbReference type="NCBI Taxonomy" id="210143"/>
    <lineage>
        <taxon>Eukaryota</taxon>
        <taxon>Viridiplantae</taxon>
        <taxon>Streptophyta</taxon>
        <taxon>Embryophyta</taxon>
        <taxon>Tracheophyta</taxon>
        <taxon>Spermatophyta</taxon>
        <taxon>Magnoliopsida</taxon>
        <taxon>eudicotyledons</taxon>
        <taxon>Gunneridae</taxon>
        <taxon>Pentapetalae</taxon>
        <taxon>rosids</taxon>
        <taxon>malvids</taxon>
        <taxon>Malvales</taxon>
        <taxon>Malvaceae</taxon>
        <taxon>Grewioideae</taxon>
        <taxon>Apeibeae</taxon>
        <taxon>Corchorus</taxon>
    </lineage>
</organism>
<dbReference type="Gramene" id="OMO79372">
    <property type="protein sequence ID" value="OMO79372"/>
    <property type="gene ID" value="CCACVL1_13724"/>
</dbReference>
<comment type="caution">
    <text evidence="2">The sequence shown here is derived from an EMBL/GenBank/DDBJ whole genome shotgun (WGS) entry which is preliminary data.</text>
</comment>
<keyword evidence="1" id="KW-0812">Transmembrane</keyword>
<evidence type="ECO:0008006" key="4">
    <source>
        <dbReference type="Google" id="ProtNLM"/>
    </source>
</evidence>
<keyword evidence="1" id="KW-1133">Transmembrane helix</keyword>
<protein>
    <recommendedName>
        <fullName evidence="4">DUF1997 domain-containing protein</fullName>
    </recommendedName>
</protein>
<evidence type="ECO:0000256" key="1">
    <source>
        <dbReference type="SAM" id="Phobius"/>
    </source>
</evidence>
<dbReference type="AlphaFoldDB" id="A0A1R3I9V3"/>
<dbReference type="Pfam" id="PF09366">
    <property type="entry name" value="DUF1997"/>
    <property type="match status" value="1"/>
</dbReference>
<evidence type="ECO:0000313" key="2">
    <source>
        <dbReference type="EMBL" id="OMO79372.1"/>
    </source>
</evidence>
<evidence type="ECO:0000313" key="3">
    <source>
        <dbReference type="Proteomes" id="UP000188268"/>
    </source>
</evidence>
<reference evidence="2 3" key="1">
    <citation type="submission" date="2013-09" db="EMBL/GenBank/DDBJ databases">
        <title>Corchorus capsularis genome sequencing.</title>
        <authorList>
            <person name="Alam M."/>
            <person name="Haque M.S."/>
            <person name="Islam M.S."/>
            <person name="Emdad E.M."/>
            <person name="Islam M.M."/>
            <person name="Ahmed B."/>
            <person name="Halim A."/>
            <person name="Hossen Q.M.M."/>
            <person name="Hossain M.Z."/>
            <person name="Ahmed R."/>
            <person name="Khan M.M."/>
            <person name="Islam R."/>
            <person name="Rashid M.M."/>
            <person name="Khan S.A."/>
            <person name="Rahman M.S."/>
            <person name="Alam M."/>
        </authorList>
    </citation>
    <scope>NUCLEOTIDE SEQUENCE [LARGE SCALE GENOMIC DNA]</scope>
    <source>
        <strain evidence="3">cv. CVL-1</strain>
        <tissue evidence="2">Whole seedling</tissue>
    </source>
</reference>
<keyword evidence="3" id="KW-1185">Reference proteome</keyword>
<name>A0A1R3I9V3_COCAP</name>
<feature type="transmembrane region" description="Helical" evidence="1">
    <location>
        <begin position="83"/>
        <end position="103"/>
    </location>
</feature>
<dbReference type="STRING" id="210143.A0A1R3I9V3"/>
<dbReference type="InterPro" id="IPR018971">
    <property type="entry name" value="DUF1997"/>
</dbReference>
<dbReference type="OrthoDB" id="496281at2759"/>
<dbReference type="PANTHER" id="PTHR34133">
    <property type="entry name" value="OS07G0633000 PROTEIN"/>
    <property type="match status" value="1"/>
</dbReference>
<keyword evidence="1" id="KW-0472">Membrane</keyword>
<dbReference type="EMBL" id="AWWV01010409">
    <property type="protein sequence ID" value="OMO79372.1"/>
    <property type="molecule type" value="Genomic_DNA"/>
</dbReference>